<proteinExistence type="predicted"/>
<dbReference type="PANTHER" id="PTHR30146">
    <property type="entry name" value="LACI-RELATED TRANSCRIPTIONAL REPRESSOR"/>
    <property type="match status" value="1"/>
</dbReference>
<dbReference type="GO" id="GO:0003700">
    <property type="term" value="F:DNA-binding transcription factor activity"/>
    <property type="evidence" value="ECO:0007669"/>
    <property type="project" value="TreeGrafter"/>
</dbReference>
<dbReference type="InterPro" id="IPR046335">
    <property type="entry name" value="LacI/GalR-like_sensor"/>
</dbReference>
<dbReference type="SMART" id="SM00354">
    <property type="entry name" value="HTH_LACI"/>
    <property type="match status" value="1"/>
</dbReference>
<protein>
    <submittedName>
        <fullName evidence="6">HTH-type transcriptional repressor CytR</fullName>
    </submittedName>
</protein>
<feature type="region of interest" description="Disordered" evidence="4">
    <location>
        <begin position="1"/>
        <end position="26"/>
    </location>
</feature>
<keyword evidence="1" id="KW-0805">Transcription regulation</keyword>
<feature type="domain" description="HTH lacI-type" evidence="5">
    <location>
        <begin position="27"/>
        <end position="81"/>
    </location>
</feature>
<dbReference type="Pfam" id="PF00356">
    <property type="entry name" value="LacI"/>
    <property type="match status" value="1"/>
</dbReference>
<reference evidence="6 7" key="1">
    <citation type="submission" date="2019-03" db="EMBL/GenBank/DDBJ databases">
        <authorList>
            <person name="Sebastian G."/>
            <person name="Baumann P."/>
            <person name="Ruckert C."/>
            <person name="Kalinowski J."/>
            <person name="Nebel B."/>
            <person name="Takors R."/>
            <person name="Blombach B."/>
        </authorList>
    </citation>
    <scope>NUCLEOTIDE SEQUENCE [LARGE SCALE GENOMIC DNA]</scope>
    <source>
        <strain evidence="6 7">DSM 1084</strain>
    </source>
</reference>
<keyword evidence="7" id="KW-1185">Reference proteome</keyword>
<dbReference type="PANTHER" id="PTHR30146:SF120">
    <property type="entry name" value="ALANINE RACEMASE"/>
    <property type="match status" value="1"/>
</dbReference>
<keyword evidence="3" id="KW-0804">Transcription</keyword>
<dbReference type="SUPFAM" id="SSF53822">
    <property type="entry name" value="Periplasmic binding protein-like I"/>
    <property type="match status" value="1"/>
</dbReference>
<dbReference type="EMBL" id="CP037867">
    <property type="protein sequence ID" value="QBM26494.1"/>
    <property type="molecule type" value="Genomic_DNA"/>
</dbReference>
<dbReference type="InterPro" id="IPR028082">
    <property type="entry name" value="Peripla_BP_I"/>
</dbReference>
<dbReference type="PROSITE" id="PS50932">
    <property type="entry name" value="HTH_LACI_2"/>
    <property type="match status" value="1"/>
</dbReference>
<dbReference type="AlphaFoldDB" id="A0A4P6WZ26"/>
<dbReference type="KEGG" id="hpse:HPF_02295"/>
<name>A0A4P6WZ26_HYDPS</name>
<evidence type="ECO:0000313" key="7">
    <source>
        <dbReference type="Proteomes" id="UP000293912"/>
    </source>
</evidence>
<evidence type="ECO:0000259" key="5">
    <source>
        <dbReference type="PROSITE" id="PS50932"/>
    </source>
</evidence>
<evidence type="ECO:0000256" key="2">
    <source>
        <dbReference type="ARBA" id="ARBA00023125"/>
    </source>
</evidence>
<dbReference type="SUPFAM" id="SSF47413">
    <property type="entry name" value="lambda repressor-like DNA-binding domains"/>
    <property type="match status" value="1"/>
</dbReference>
<evidence type="ECO:0000313" key="6">
    <source>
        <dbReference type="EMBL" id="QBM26494.1"/>
    </source>
</evidence>
<evidence type="ECO:0000256" key="1">
    <source>
        <dbReference type="ARBA" id="ARBA00023015"/>
    </source>
</evidence>
<dbReference type="Pfam" id="PF13377">
    <property type="entry name" value="Peripla_BP_3"/>
    <property type="match status" value="1"/>
</dbReference>
<sequence length="355" mass="38022">MPRKPAAPAPDDSAPSAQAPARGRKRMQMADIARLAGVSASTVSRALSGSPLIPQATRERITELANSLGYRVNVGAANLRKRGVQTIGVVILGDSMQMISDPFLLSILGSVADTLDERGMSLLLTRLKADRQHVLSDLVESGQVGGLIVIGQLTLHDYLNELTRNGFPMVVWGAPLPDALYPVVGGDNAMGGYLATRHLIEKGCRRIAFFGDITHPEAGQRYLGYTRALDEAGIAMDPRLLQSFLFGDSRIREVIDGWLNQATPFDAIFASSDVTAISLMGSLNERGITVPADVKLVGYDDIALAEHVHPTLTTIRQPTGQAGRALVDLLFEALAGQPRRSIVLPASLIVRESSA</sequence>
<dbReference type="GO" id="GO:0000976">
    <property type="term" value="F:transcription cis-regulatory region binding"/>
    <property type="evidence" value="ECO:0007669"/>
    <property type="project" value="TreeGrafter"/>
</dbReference>
<dbReference type="Proteomes" id="UP000293912">
    <property type="component" value="Chromosome"/>
</dbReference>
<feature type="compositionally biased region" description="Low complexity" evidence="4">
    <location>
        <begin position="9"/>
        <end position="21"/>
    </location>
</feature>
<gene>
    <name evidence="6" type="primary">cytR</name>
    <name evidence="6" type="ORF">HPF_02295</name>
</gene>
<evidence type="ECO:0000256" key="4">
    <source>
        <dbReference type="SAM" id="MobiDB-lite"/>
    </source>
</evidence>
<keyword evidence="2" id="KW-0238">DNA-binding</keyword>
<organism evidence="6 7">
    <name type="scientific">Hydrogenophaga pseudoflava</name>
    <name type="common">Pseudomonas carboxydoflava</name>
    <dbReference type="NCBI Taxonomy" id="47421"/>
    <lineage>
        <taxon>Bacteria</taxon>
        <taxon>Pseudomonadati</taxon>
        <taxon>Pseudomonadota</taxon>
        <taxon>Betaproteobacteria</taxon>
        <taxon>Burkholderiales</taxon>
        <taxon>Comamonadaceae</taxon>
        <taxon>Hydrogenophaga</taxon>
    </lineage>
</organism>
<evidence type="ECO:0000256" key="3">
    <source>
        <dbReference type="ARBA" id="ARBA00023163"/>
    </source>
</evidence>
<dbReference type="PROSITE" id="PS00356">
    <property type="entry name" value="HTH_LACI_1"/>
    <property type="match status" value="1"/>
</dbReference>
<dbReference type="InterPro" id="IPR010982">
    <property type="entry name" value="Lambda_DNA-bd_dom_sf"/>
</dbReference>
<dbReference type="InterPro" id="IPR000843">
    <property type="entry name" value="HTH_LacI"/>
</dbReference>
<dbReference type="Gene3D" id="3.40.50.2300">
    <property type="match status" value="2"/>
</dbReference>
<accession>A0A4P6WZ26</accession>
<dbReference type="Gene3D" id="1.10.260.40">
    <property type="entry name" value="lambda repressor-like DNA-binding domains"/>
    <property type="match status" value="1"/>
</dbReference>
<dbReference type="CDD" id="cd01392">
    <property type="entry name" value="HTH_LacI"/>
    <property type="match status" value="1"/>
</dbReference>
<dbReference type="RefSeq" id="WP_243721664.1">
    <property type="nucleotide sequence ID" value="NZ_CP037867.1"/>
</dbReference>